<name>A0A9P1JUZ7_9PROT</name>
<sequence>MDGVREGAERVEKDGVRTAGRLYPPLELRPPPARASASCGQSSAAVAAAIPAGTAAGAAAGSGWSGASARRTPRNRAAARFRRGFVAEGLGPGDMGPEGMGPARCRGCRPEHPTCPIVHHQPLLRRFRHGDAAARAETPAGRSLQRP</sequence>
<evidence type="ECO:0000313" key="3">
    <source>
        <dbReference type="Proteomes" id="UP000007319"/>
    </source>
</evidence>
<evidence type="ECO:0000256" key="1">
    <source>
        <dbReference type="SAM" id="MobiDB-lite"/>
    </source>
</evidence>
<dbReference type="Proteomes" id="UP000007319">
    <property type="component" value="Plasmid AZOBR_p1"/>
</dbReference>
<dbReference type="AlphaFoldDB" id="A0A9P1JUZ7"/>
<evidence type="ECO:0000313" key="2">
    <source>
        <dbReference type="EMBL" id="CCD00152.1"/>
    </source>
</evidence>
<gene>
    <name evidence="2" type="ORF">AZOBR_p150016</name>
</gene>
<organism evidence="2 3">
    <name type="scientific">Azospirillum baldaniorum</name>
    <dbReference type="NCBI Taxonomy" id="1064539"/>
    <lineage>
        <taxon>Bacteria</taxon>
        <taxon>Pseudomonadati</taxon>
        <taxon>Pseudomonadota</taxon>
        <taxon>Alphaproteobacteria</taxon>
        <taxon>Rhodospirillales</taxon>
        <taxon>Azospirillaceae</taxon>
        <taxon>Azospirillum</taxon>
    </lineage>
</organism>
<geneLocation type="plasmid" evidence="2 3">
    <name>AZOBR_p1</name>
</geneLocation>
<reference evidence="2 3" key="1">
    <citation type="journal article" date="2011" name="PLoS Genet.">
        <title>Azospirillum genomes reveal transition of bacteria from aquatic to terrestrial environments.</title>
        <authorList>
            <person name="Wisniewski-Dye F."/>
            <person name="Borziak K."/>
            <person name="Khalsa-Moyers G."/>
            <person name="Alexandre G."/>
            <person name="Sukharnikov L.O."/>
            <person name="Wuichet K."/>
            <person name="Hurst G.B."/>
            <person name="McDonald W.H."/>
            <person name="Robertson J.S."/>
            <person name="Barbe V."/>
            <person name="Calteau A."/>
            <person name="Rouy Z."/>
            <person name="Mangenot S."/>
            <person name="Prigent-Combaret C."/>
            <person name="Normand P."/>
            <person name="Boyer M."/>
            <person name="Siguier P."/>
            <person name="Dessaux Y."/>
            <person name="Elmerich C."/>
            <person name="Condemine G."/>
            <person name="Krishnen G."/>
            <person name="Kennedy I."/>
            <person name="Paterson A.H."/>
            <person name="Gonzalez V."/>
            <person name="Mavingui P."/>
            <person name="Zhulin I.B."/>
        </authorList>
    </citation>
    <scope>NUCLEOTIDE SEQUENCE [LARGE SCALE GENOMIC DNA]</scope>
    <source>
        <strain evidence="2 3">Sp245</strain>
    </source>
</reference>
<accession>A0A9P1JUZ7</accession>
<feature type="region of interest" description="Disordered" evidence="1">
    <location>
        <begin position="1"/>
        <end position="38"/>
    </location>
</feature>
<feature type="compositionally biased region" description="Basic and acidic residues" evidence="1">
    <location>
        <begin position="1"/>
        <end position="16"/>
    </location>
</feature>
<proteinExistence type="predicted"/>
<dbReference type="EMBL" id="HE577328">
    <property type="protein sequence ID" value="CCD00152.1"/>
    <property type="molecule type" value="Genomic_DNA"/>
</dbReference>
<feature type="region of interest" description="Disordered" evidence="1">
    <location>
        <begin position="57"/>
        <end position="76"/>
    </location>
</feature>
<feature type="compositionally biased region" description="Low complexity" evidence="1">
    <location>
        <begin position="57"/>
        <end position="70"/>
    </location>
</feature>
<keyword evidence="3" id="KW-1185">Reference proteome</keyword>
<keyword evidence="2" id="KW-0614">Plasmid</keyword>
<protein>
    <submittedName>
        <fullName evidence="2">Uncharacterized protein</fullName>
    </submittedName>
</protein>
<dbReference type="KEGG" id="abs:AZOBR_p150016"/>